<evidence type="ECO:0000256" key="2">
    <source>
        <dbReference type="ARBA" id="ARBA00022737"/>
    </source>
</evidence>
<dbReference type="PANTHER" id="PTHR24369">
    <property type="entry name" value="ANTIGEN BSP, PUTATIVE-RELATED"/>
    <property type="match status" value="1"/>
</dbReference>
<feature type="non-terminal residue" evidence="3">
    <location>
        <position position="214"/>
    </location>
</feature>
<evidence type="ECO:0000313" key="4">
    <source>
        <dbReference type="Proteomes" id="UP000053615"/>
    </source>
</evidence>
<dbReference type="PROSITE" id="PS51450">
    <property type="entry name" value="LRR"/>
    <property type="match status" value="1"/>
</dbReference>
<sequence>SECWWEGELLLNCSFTGLSAVPEDKAPMATTADFSHNHITTFLCTSGRDEEWMLKHLNLSDNLISQLSLTTCRNLPVLETLNLNGNAIQSLTLGAPTHGNGDRPLPALKVLSVERNNLKTVPRGLGQLQSLQTVCLSSNAIRQIDLTDFQNCSQLKDIDLHNNKITKFHPDAFRDLNKLQVLDLRENALTTPLPQIFIFLNFFQLEMDSSDNTW</sequence>
<keyword evidence="1" id="KW-0433">Leucine-rich repeat</keyword>
<dbReference type="AlphaFoldDB" id="A0A091K3Z5"/>
<dbReference type="Pfam" id="PF13855">
    <property type="entry name" value="LRR_8"/>
    <property type="match status" value="1"/>
</dbReference>
<dbReference type="InterPro" id="IPR001611">
    <property type="entry name" value="Leu-rich_rpt"/>
</dbReference>
<evidence type="ECO:0000313" key="3">
    <source>
        <dbReference type="EMBL" id="KFP32187.1"/>
    </source>
</evidence>
<organism evidence="3 4">
    <name type="scientific">Colius striatus</name>
    <name type="common">Speckled mousebird</name>
    <dbReference type="NCBI Taxonomy" id="57412"/>
    <lineage>
        <taxon>Eukaryota</taxon>
        <taxon>Metazoa</taxon>
        <taxon>Chordata</taxon>
        <taxon>Craniata</taxon>
        <taxon>Vertebrata</taxon>
        <taxon>Euteleostomi</taxon>
        <taxon>Archelosauria</taxon>
        <taxon>Archosauria</taxon>
        <taxon>Dinosauria</taxon>
        <taxon>Saurischia</taxon>
        <taxon>Theropoda</taxon>
        <taxon>Coelurosauria</taxon>
        <taxon>Aves</taxon>
        <taxon>Neognathae</taxon>
        <taxon>Neoaves</taxon>
        <taxon>Telluraves</taxon>
        <taxon>Coraciimorphae</taxon>
        <taxon>Coliiformes</taxon>
        <taxon>Coliidae</taxon>
        <taxon>Colius</taxon>
    </lineage>
</organism>
<accession>A0A091K3Z5</accession>
<keyword evidence="4" id="KW-1185">Reference proteome</keyword>
<dbReference type="GO" id="GO:0005886">
    <property type="term" value="C:plasma membrane"/>
    <property type="evidence" value="ECO:0007669"/>
    <property type="project" value="TreeGrafter"/>
</dbReference>
<dbReference type="InterPro" id="IPR003591">
    <property type="entry name" value="Leu-rich_rpt_typical-subtyp"/>
</dbReference>
<dbReference type="InterPro" id="IPR050541">
    <property type="entry name" value="LRR_TM_domain-containing"/>
</dbReference>
<dbReference type="Pfam" id="PF00560">
    <property type="entry name" value="LRR_1"/>
    <property type="match status" value="1"/>
</dbReference>
<gene>
    <name evidence="3" type="ORF">N325_01017</name>
</gene>
<proteinExistence type="predicted"/>
<dbReference type="SUPFAM" id="SSF52058">
    <property type="entry name" value="L domain-like"/>
    <property type="match status" value="1"/>
</dbReference>
<dbReference type="Proteomes" id="UP000053615">
    <property type="component" value="Unassembled WGS sequence"/>
</dbReference>
<feature type="non-terminal residue" evidence="3">
    <location>
        <position position="1"/>
    </location>
</feature>
<dbReference type="InterPro" id="IPR032675">
    <property type="entry name" value="LRR_dom_sf"/>
</dbReference>
<dbReference type="SMART" id="SM00369">
    <property type="entry name" value="LRR_TYP"/>
    <property type="match status" value="6"/>
</dbReference>
<dbReference type="EMBL" id="KK545387">
    <property type="protein sequence ID" value="KFP32187.1"/>
    <property type="molecule type" value="Genomic_DNA"/>
</dbReference>
<evidence type="ECO:0000256" key="1">
    <source>
        <dbReference type="ARBA" id="ARBA00022614"/>
    </source>
</evidence>
<name>A0A091K3Z5_COLST</name>
<dbReference type="PANTHER" id="PTHR24369:SF213">
    <property type="entry name" value="INSULIN LIKE GROWTH FACTOR BINDING PROTEIN ACID LABILE SUBUNIT"/>
    <property type="match status" value="1"/>
</dbReference>
<keyword evidence="2" id="KW-0677">Repeat</keyword>
<protein>
    <submittedName>
        <fullName evidence="3">Leucine-rich repeat-containing protein 66</fullName>
    </submittedName>
</protein>
<dbReference type="Gene3D" id="3.80.10.10">
    <property type="entry name" value="Ribonuclease Inhibitor"/>
    <property type="match status" value="2"/>
</dbReference>
<reference evidence="3 4" key="1">
    <citation type="submission" date="2014-04" db="EMBL/GenBank/DDBJ databases">
        <title>Genome evolution of avian class.</title>
        <authorList>
            <person name="Zhang G."/>
            <person name="Li C."/>
        </authorList>
    </citation>
    <scope>NUCLEOTIDE SEQUENCE [LARGE SCALE GENOMIC DNA]</scope>
    <source>
        <strain evidence="3">BGI_N325</strain>
    </source>
</reference>